<dbReference type="AlphaFoldDB" id="Q477R3"/>
<dbReference type="CDD" id="cd04600">
    <property type="entry name" value="CBS_pair_HPP_assoc"/>
    <property type="match status" value="1"/>
</dbReference>
<dbReference type="PANTHER" id="PTHR33741">
    <property type="entry name" value="TRANSMEMBRANE PROTEIN DDB_G0269096-RELATED"/>
    <property type="match status" value="1"/>
</dbReference>
<gene>
    <name evidence="4" type="ordered locus">Daro_4192</name>
</gene>
<evidence type="ECO:0000256" key="1">
    <source>
        <dbReference type="PROSITE-ProRule" id="PRU00703"/>
    </source>
</evidence>
<sequence>MKNLHQFALRYLIADAAPLSPRERWLSALAGLLGILLMQGILTVLPVGPGISYLLAPLGASSVILFALPHSPLAQPWSLAGGLFISALIGHFCGLWITPAFLAVGVALGLAIWMTAWLRCIHPPGGAMAVVFALSAQQHSTSLLTALLNVGAAMMAVLVINNLIPGRRYPQCLPPTQVAKKDRPVRRSIRHEDIQYALEKLDTYLDISEEDLVQIYDLATNHAHRRHERRVCADIMTTDVISVNFGTELNEAWALLQTRHLHGVPVIDAGQRVIGVLTLENFLRHVEPDGVQGIGDNIRRLLRKTPSIYSDKPEVVGQIMSERFMKVQTDTPLGEVAVSLLADEHPSIIPVVDQRQRLAGVLTQTDLLAAIYKRQAAAAAQTWFSLEKLK</sequence>
<dbReference type="SUPFAM" id="SSF54631">
    <property type="entry name" value="CBS-domain pair"/>
    <property type="match status" value="1"/>
</dbReference>
<keyword evidence="1" id="KW-0129">CBS domain</keyword>
<feature type="transmembrane region" description="Helical" evidence="2">
    <location>
        <begin position="142"/>
        <end position="164"/>
    </location>
</feature>
<dbReference type="STRING" id="159087.Daro_4192"/>
<dbReference type="Pfam" id="PF00571">
    <property type="entry name" value="CBS"/>
    <property type="match status" value="2"/>
</dbReference>
<feature type="domain" description="CBS" evidence="3">
    <location>
        <begin position="320"/>
        <end position="377"/>
    </location>
</feature>
<dbReference type="InterPro" id="IPR007065">
    <property type="entry name" value="HPP"/>
</dbReference>
<dbReference type="Gene3D" id="3.10.580.10">
    <property type="entry name" value="CBS-domain"/>
    <property type="match status" value="1"/>
</dbReference>
<dbReference type="PROSITE" id="PS51371">
    <property type="entry name" value="CBS"/>
    <property type="match status" value="2"/>
</dbReference>
<evidence type="ECO:0000259" key="3">
    <source>
        <dbReference type="PROSITE" id="PS51371"/>
    </source>
</evidence>
<evidence type="ECO:0000256" key="2">
    <source>
        <dbReference type="SAM" id="Phobius"/>
    </source>
</evidence>
<feature type="transmembrane region" description="Helical" evidence="2">
    <location>
        <begin position="77"/>
        <end position="97"/>
    </location>
</feature>
<dbReference type="HOGENOM" id="CLU_040397_1_1_4"/>
<dbReference type="InterPro" id="IPR058581">
    <property type="entry name" value="TM_HPP"/>
</dbReference>
<dbReference type="eggNOG" id="COG3448">
    <property type="taxonomic scope" value="Bacteria"/>
</dbReference>
<dbReference type="EMBL" id="CP000089">
    <property type="protein sequence ID" value="AAZ48918.1"/>
    <property type="molecule type" value="Genomic_DNA"/>
</dbReference>
<accession>Q477R3</accession>
<dbReference type="OrthoDB" id="9811720at2"/>
<feature type="transmembrane region" description="Helical" evidence="2">
    <location>
        <begin position="103"/>
        <end position="121"/>
    </location>
</feature>
<reference evidence="4" key="1">
    <citation type="submission" date="2005-08" db="EMBL/GenBank/DDBJ databases">
        <title>Complete sequence of Dechloromonas aromatica RCB.</title>
        <authorList>
            <person name="Salinero K.K."/>
            <person name="Copeland A."/>
            <person name="Lucas S."/>
            <person name="Lapidus A."/>
            <person name="Barry K."/>
            <person name="Detter J.C."/>
            <person name="Glavina T."/>
            <person name="Hammon N."/>
            <person name="Israni S."/>
            <person name="Pitluck S."/>
            <person name="Di Bartolo G."/>
            <person name="Trong S."/>
            <person name="Schmutz J."/>
            <person name="Larimer F."/>
            <person name="Land M."/>
            <person name="Ivanova N."/>
            <person name="Richardson P."/>
        </authorList>
    </citation>
    <scope>NUCLEOTIDE SEQUENCE</scope>
    <source>
        <strain evidence="4">RCB</strain>
    </source>
</reference>
<proteinExistence type="predicted"/>
<dbReference type="Pfam" id="PF04982">
    <property type="entry name" value="TM_HPP"/>
    <property type="match status" value="1"/>
</dbReference>
<organism evidence="4">
    <name type="scientific">Dechloromonas aromatica (strain RCB)</name>
    <dbReference type="NCBI Taxonomy" id="159087"/>
    <lineage>
        <taxon>Bacteria</taxon>
        <taxon>Pseudomonadati</taxon>
        <taxon>Pseudomonadota</taxon>
        <taxon>Betaproteobacteria</taxon>
        <taxon>Rhodocyclales</taxon>
        <taxon>Azonexaceae</taxon>
        <taxon>Dechloromonas</taxon>
    </lineage>
</organism>
<protein>
    <submittedName>
        <fullName evidence="4">CBS:HPP protein</fullName>
    </submittedName>
</protein>
<dbReference type="PANTHER" id="PTHR33741:SF5">
    <property type="entry name" value="TRANSMEMBRANE PROTEIN DDB_G0269096-RELATED"/>
    <property type="match status" value="1"/>
</dbReference>
<keyword evidence="2" id="KW-0812">Transmembrane</keyword>
<dbReference type="InterPro" id="IPR046342">
    <property type="entry name" value="CBS_dom_sf"/>
</dbReference>
<dbReference type="SMART" id="SM00116">
    <property type="entry name" value="CBS"/>
    <property type="match status" value="2"/>
</dbReference>
<evidence type="ECO:0000313" key="4">
    <source>
        <dbReference type="EMBL" id="AAZ48918.1"/>
    </source>
</evidence>
<feature type="transmembrane region" description="Helical" evidence="2">
    <location>
        <begin position="25"/>
        <end position="45"/>
    </location>
</feature>
<feature type="domain" description="CBS" evidence="3">
    <location>
        <begin position="236"/>
        <end position="293"/>
    </location>
</feature>
<dbReference type="KEGG" id="dar:Daro_4192"/>
<keyword evidence="2" id="KW-1133">Transmembrane helix</keyword>
<name>Q477R3_DECAR</name>
<dbReference type="InterPro" id="IPR000644">
    <property type="entry name" value="CBS_dom"/>
</dbReference>
<keyword evidence="2" id="KW-0472">Membrane</keyword>